<dbReference type="PANTHER" id="PTHR12526:SF510">
    <property type="entry name" value="D-INOSITOL 3-PHOSPHATE GLYCOSYLTRANSFERASE"/>
    <property type="match status" value="1"/>
</dbReference>
<sequence length="381" mass="42302">MPDSLHIFFISPFFPLKGGIARFSTSLRNALLRRGPSVDAYSFIRLYPRLFTGMKSPFEPGADRQQDPDILALIDLLNPLTWIGTAFRIRRSRSGVVVGAYWTGLLAPLYIVVRKFSGRPFVLLMHNYSSHEPWLNASWLRRMMIRSADGVVTLSRHVAGQVAGAHPDKKVIALFHPVYESAEALCSPDQARRRIGLGGGGPVLLFFGYVRRYKGLDILFEAIPDLLLRHPGLQLVVAGQFYESLQRYRDLAIRLGIDRNVNFFPGFASRQETALYFSAADAVVLPYRMASQSGVVQEAYGFQRPVVVTAAGGLGEAVEHGRTGWIVDRPGSAALAEGILDFLDTADREKVTSSIASYCREHSWDRLASAVDGFLQEEILA</sequence>
<gene>
    <name evidence="4" type="ordered locus">Paes_2075</name>
</gene>
<keyword evidence="2 4" id="KW-0808">Transferase</keyword>
<keyword evidence="5" id="KW-1185">Reference proteome</keyword>
<organism evidence="4 5">
    <name type="scientific">Prosthecochloris aestuarii (strain DSM 271 / SK 413)</name>
    <dbReference type="NCBI Taxonomy" id="290512"/>
    <lineage>
        <taxon>Bacteria</taxon>
        <taxon>Pseudomonadati</taxon>
        <taxon>Chlorobiota</taxon>
        <taxon>Chlorobiia</taxon>
        <taxon>Chlorobiales</taxon>
        <taxon>Chlorobiaceae</taxon>
        <taxon>Prosthecochloris</taxon>
    </lineage>
</organism>
<dbReference type="Proteomes" id="UP000002725">
    <property type="component" value="Chromosome"/>
</dbReference>
<dbReference type="GO" id="GO:0016757">
    <property type="term" value="F:glycosyltransferase activity"/>
    <property type="evidence" value="ECO:0007669"/>
    <property type="project" value="UniProtKB-KW"/>
</dbReference>
<proteinExistence type="predicted"/>
<evidence type="ECO:0000259" key="3">
    <source>
        <dbReference type="Pfam" id="PF00534"/>
    </source>
</evidence>
<dbReference type="Gene3D" id="3.40.50.2000">
    <property type="entry name" value="Glycogen Phosphorylase B"/>
    <property type="match status" value="2"/>
</dbReference>
<evidence type="ECO:0000313" key="5">
    <source>
        <dbReference type="Proteomes" id="UP000002725"/>
    </source>
</evidence>
<dbReference type="InterPro" id="IPR001296">
    <property type="entry name" value="Glyco_trans_1"/>
</dbReference>
<accession>B4S5N8</accession>
<keyword evidence="1" id="KW-0328">Glycosyltransferase</keyword>
<dbReference type="CAZy" id="GT4">
    <property type="family name" value="Glycosyltransferase Family 4"/>
</dbReference>
<dbReference type="AlphaFoldDB" id="B4S5N8"/>
<protein>
    <submittedName>
        <fullName evidence="4">Glycosyl transferase group 1</fullName>
    </submittedName>
</protein>
<evidence type="ECO:0000313" key="4">
    <source>
        <dbReference type="EMBL" id="ACF47085.1"/>
    </source>
</evidence>
<dbReference type="Pfam" id="PF00534">
    <property type="entry name" value="Glycos_transf_1"/>
    <property type="match status" value="1"/>
</dbReference>
<dbReference type="EMBL" id="CP001108">
    <property type="protein sequence ID" value="ACF47085.1"/>
    <property type="molecule type" value="Genomic_DNA"/>
</dbReference>
<dbReference type="PANTHER" id="PTHR12526">
    <property type="entry name" value="GLYCOSYLTRANSFERASE"/>
    <property type="match status" value="1"/>
</dbReference>
<evidence type="ECO:0000256" key="2">
    <source>
        <dbReference type="ARBA" id="ARBA00022679"/>
    </source>
</evidence>
<dbReference type="SUPFAM" id="SSF53756">
    <property type="entry name" value="UDP-Glycosyltransferase/glycogen phosphorylase"/>
    <property type="match status" value="1"/>
</dbReference>
<evidence type="ECO:0000256" key="1">
    <source>
        <dbReference type="ARBA" id="ARBA00022676"/>
    </source>
</evidence>
<dbReference type="HOGENOM" id="CLU_009583_6_2_10"/>
<dbReference type="STRING" id="290512.Paes_2075"/>
<dbReference type="KEGG" id="paa:Paes_2075"/>
<feature type="domain" description="Glycosyl transferase family 1" evidence="3">
    <location>
        <begin position="191"/>
        <end position="348"/>
    </location>
</feature>
<name>B4S5N8_PROA2</name>
<dbReference type="eggNOG" id="COG0438">
    <property type="taxonomic scope" value="Bacteria"/>
</dbReference>
<dbReference type="RefSeq" id="WP_012506617.1">
    <property type="nucleotide sequence ID" value="NC_011059.1"/>
</dbReference>
<reference evidence="4" key="1">
    <citation type="submission" date="2008-06" db="EMBL/GenBank/DDBJ databases">
        <title>Complete sequence of chromosome of Prosthecochloris aestuarii DSM 271.</title>
        <authorList>
            <consortium name="US DOE Joint Genome Institute"/>
            <person name="Lucas S."/>
            <person name="Copeland A."/>
            <person name="Lapidus A."/>
            <person name="Glavina del Rio T."/>
            <person name="Dalin E."/>
            <person name="Tice H."/>
            <person name="Bruce D."/>
            <person name="Goodwin L."/>
            <person name="Pitluck S."/>
            <person name="Schmutz J."/>
            <person name="Larimer F."/>
            <person name="Land M."/>
            <person name="Hauser L."/>
            <person name="Kyrpides N."/>
            <person name="Anderson I."/>
            <person name="Liu Z."/>
            <person name="Li T."/>
            <person name="Zhao F."/>
            <person name="Overmann J."/>
            <person name="Bryant D.A."/>
            <person name="Richardson P."/>
        </authorList>
    </citation>
    <scope>NUCLEOTIDE SEQUENCE [LARGE SCALE GENOMIC DNA]</scope>
    <source>
        <strain evidence="4">DSM 271</strain>
    </source>
</reference>